<reference evidence="2 3" key="1">
    <citation type="journal article" date="2020" name="Nature">
        <title>Isolation of an archaeon at the prokaryote-eukaryote interface.</title>
        <authorList>
            <person name="Imachi H."/>
            <person name="Nobu M.K."/>
            <person name="Nakahara N."/>
            <person name="Morono Y."/>
            <person name="Ogawara M."/>
            <person name="Takaki Y."/>
            <person name="Takano Y."/>
            <person name="Uematsu K."/>
            <person name="Ikuta T."/>
            <person name="Ito M."/>
            <person name="Matsui Y."/>
            <person name="Miyazaki M."/>
            <person name="Murata K."/>
            <person name="Saito Y."/>
            <person name="Sakai S."/>
            <person name="Song C."/>
            <person name="Tasumi E."/>
            <person name="Yamanaka Y."/>
            <person name="Yamaguchi T."/>
            <person name="Kamagata Y."/>
            <person name="Tamaki H."/>
            <person name="Takai K."/>
        </authorList>
    </citation>
    <scope>NUCLEOTIDE SEQUENCE [LARGE SCALE GENOMIC DNA]</scope>
    <source>
        <strain evidence="2 3">MK-D1</strain>
    </source>
</reference>
<name>A0A5B9D8J1_9ARCH</name>
<dbReference type="OrthoDB" id="111090at2157"/>
<dbReference type="InterPro" id="IPR042099">
    <property type="entry name" value="ANL_N_sf"/>
</dbReference>
<evidence type="ECO:0000259" key="1">
    <source>
        <dbReference type="Pfam" id="PF04443"/>
    </source>
</evidence>
<dbReference type="GO" id="GO:0008218">
    <property type="term" value="P:bioluminescence"/>
    <property type="evidence" value="ECO:0007669"/>
    <property type="project" value="InterPro"/>
</dbReference>
<protein>
    <submittedName>
        <fullName evidence="2">Acyl-protein synthetase</fullName>
    </submittedName>
</protein>
<proteinExistence type="predicted"/>
<evidence type="ECO:0000313" key="3">
    <source>
        <dbReference type="Proteomes" id="UP000321408"/>
    </source>
</evidence>
<dbReference type="AlphaFoldDB" id="A0A5B9D8J1"/>
<organism evidence="2 3">
    <name type="scientific">Promethearchaeum syntrophicum</name>
    <dbReference type="NCBI Taxonomy" id="2594042"/>
    <lineage>
        <taxon>Archaea</taxon>
        <taxon>Promethearchaeati</taxon>
        <taxon>Promethearchaeota</taxon>
        <taxon>Promethearchaeia</taxon>
        <taxon>Promethearchaeales</taxon>
        <taxon>Promethearchaeaceae</taxon>
        <taxon>Promethearchaeum</taxon>
    </lineage>
</organism>
<dbReference type="Gene3D" id="3.40.50.12780">
    <property type="entry name" value="N-terminal domain of ligase-like"/>
    <property type="match status" value="1"/>
</dbReference>
<reference evidence="2 3" key="2">
    <citation type="journal article" date="2024" name="Int. J. Syst. Evol. Microbiol.">
        <title>Promethearchaeum syntrophicum gen. nov., sp. nov., an anaerobic, obligately syntrophic archaeon, the first isolate of the lineage 'Asgard' archaea, and proposal of the new archaeal phylum Promethearchaeota phyl. nov. and kingdom Promethearchaeati regn. nov.</title>
        <authorList>
            <person name="Imachi H."/>
            <person name="Nobu M.K."/>
            <person name="Kato S."/>
            <person name="Takaki Y."/>
            <person name="Miyazaki M."/>
            <person name="Miyata M."/>
            <person name="Ogawara M."/>
            <person name="Saito Y."/>
            <person name="Sakai S."/>
            <person name="Tahara Y.O."/>
            <person name="Takano Y."/>
            <person name="Tasumi E."/>
            <person name="Uematsu K."/>
            <person name="Yoshimura T."/>
            <person name="Itoh T."/>
            <person name="Ohkuma M."/>
            <person name="Takai K."/>
        </authorList>
    </citation>
    <scope>NUCLEOTIDE SEQUENCE [LARGE SCALE GENOMIC DNA]</scope>
    <source>
        <strain evidence="2 3">MK-D1</strain>
    </source>
</reference>
<dbReference type="GeneID" id="41329219"/>
<dbReference type="Pfam" id="PF04443">
    <property type="entry name" value="LuxE"/>
    <property type="match status" value="1"/>
</dbReference>
<evidence type="ECO:0000313" key="2">
    <source>
        <dbReference type="EMBL" id="QEE15402.1"/>
    </source>
</evidence>
<keyword evidence="3" id="KW-1185">Reference proteome</keyword>
<accession>A0A5B9D8J1</accession>
<dbReference type="EMBL" id="CP042905">
    <property type="protein sequence ID" value="QEE15402.1"/>
    <property type="molecule type" value="Genomic_DNA"/>
</dbReference>
<sequence length="373" mass="42097">MDIKARIKDLIVQDQFKLLQSSKDKLLLPILKAQIINNMEFSPNLKKFYLTMGKNPDDYESVSEIPSIPVSMFKNFELKTCADEKIIRTLHSSGTTNSIPSKIYINKETSFRQTRALISTLKNFLGGSRRPALILDTENVNKASATTLTARGAAIRGIAGNFGRKKVYVMDEKDGELFINFKLLNAFCEEFADQEIIVSGFTYIIWSRFINQMKKVNKKLSFPNMKLVHSGGWKKLQADSVTKQYFSETVADTFGTKPENIIDFYGMVEQLGVVFLDCEAGHKHVPDFADIIIRDIYSMKEKQIGDPGLIEIINIIPSSYPGQAIITEDIGEIIGIDDCPCGRKGKYFEFRSRVEKSETRGCGDTFAEKRGDK</sequence>
<gene>
    <name evidence="2" type="ORF">DSAG12_01227</name>
</gene>
<feature type="domain" description="Acyl-protein synthetase LuxE" evidence="1">
    <location>
        <begin position="6"/>
        <end position="369"/>
    </location>
</feature>
<dbReference type="KEGG" id="psyt:DSAG12_01227"/>
<dbReference type="InterPro" id="IPR007534">
    <property type="entry name" value="LuxE"/>
</dbReference>
<dbReference type="RefSeq" id="WP_147662310.1">
    <property type="nucleotide sequence ID" value="NZ_CP042905.2"/>
</dbReference>
<dbReference type="Proteomes" id="UP000321408">
    <property type="component" value="Chromosome"/>
</dbReference>